<reference evidence="1" key="2">
    <citation type="journal article" date="2023" name="IMA Fungus">
        <title>Comparative genomic study of the Penicillium genus elucidates a diverse pangenome and 15 lateral gene transfer events.</title>
        <authorList>
            <person name="Petersen C."/>
            <person name="Sorensen T."/>
            <person name="Nielsen M.R."/>
            <person name="Sondergaard T.E."/>
            <person name="Sorensen J.L."/>
            <person name="Fitzpatrick D.A."/>
            <person name="Frisvad J.C."/>
            <person name="Nielsen K.L."/>
        </authorList>
    </citation>
    <scope>NUCLEOTIDE SEQUENCE</scope>
    <source>
        <strain evidence="1">IBT 29677</strain>
    </source>
</reference>
<organism evidence="1 2">
    <name type="scientific">Penicillium cosmopolitanum</name>
    <dbReference type="NCBI Taxonomy" id="1131564"/>
    <lineage>
        <taxon>Eukaryota</taxon>
        <taxon>Fungi</taxon>
        <taxon>Dikarya</taxon>
        <taxon>Ascomycota</taxon>
        <taxon>Pezizomycotina</taxon>
        <taxon>Eurotiomycetes</taxon>
        <taxon>Eurotiomycetidae</taxon>
        <taxon>Eurotiales</taxon>
        <taxon>Aspergillaceae</taxon>
        <taxon>Penicillium</taxon>
    </lineage>
</organism>
<dbReference type="AlphaFoldDB" id="A0A9W9W8R1"/>
<dbReference type="GeneID" id="81365823"/>
<dbReference type="RefSeq" id="XP_056492638.1">
    <property type="nucleotide sequence ID" value="XM_056626843.1"/>
</dbReference>
<reference evidence="1" key="1">
    <citation type="submission" date="2022-12" db="EMBL/GenBank/DDBJ databases">
        <authorList>
            <person name="Petersen C."/>
        </authorList>
    </citation>
    <scope>NUCLEOTIDE SEQUENCE</scope>
    <source>
        <strain evidence="1">IBT 29677</strain>
    </source>
</reference>
<dbReference type="PANTHER" id="PTHR38886:SF1">
    <property type="entry name" value="NACHT-NTPASE AND P-LOOP NTPASES N-TERMINAL DOMAIN-CONTAINING PROTEIN"/>
    <property type="match status" value="1"/>
</dbReference>
<gene>
    <name evidence="1" type="ORF">N7509_002206</name>
</gene>
<dbReference type="EMBL" id="JAPZBU010000004">
    <property type="protein sequence ID" value="KAJ5408323.1"/>
    <property type="molecule type" value="Genomic_DNA"/>
</dbReference>
<accession>A0A9W9W8R1</accession>
<evidence type="ECO:0000313" key="2">
    <source>
        <dbReference type="Proteomes" id="UP001147747"/>
    </source>
</evidence>
<evidence type="ECO:0008006" key="3">
    <source>
        <dbReference type="Google" id="ProtNLM"/>
    </source>
</evidence>
<dbReference type="Proteomes" id="UP001147747">
    <property type="component" value="Unassembled WGS sequence"/>
</dbReference>
<keyword evidence="2" id="KW-1185">Reference proteome</keyword>
<dbReference type="PANTHER" id="PTHR38886">
    <property type="entry name" value="SESA DOMAIN-CONTAINING PROTEIN"/>
    <property type="match status" value="1"/>
</dbReference>
<proteinExistence type="predicted"/>
<dbReference type="OrthoDB" id="5404564at2759"/>
<comment type="caution">
    <text evidence="1">The sequence shown here is derived from an EMBL/GenBank/DDBJ whole genome shotgun (WGS) entry which is preliminary data.</text>
</comment>
<evidence type="ECO:0000313" key="1">
    <source>
        <dbReference type="EMBL" id="KAJ5408323.1"/>
    </source>
</evidence>
<protein>
    <recommendedName>
        <fullName evidence="3">Fungal N-terminal domain-containing protein</fullName>
    </recommendedName>
</protein>
<name>A0A9W9W8R1_9EURO</name>
<sequence>MSFGISIGDIVLCAQVAHRLFSSITRGRRQAPQDLKELQVALFGLYCALGILKREYETVLASMPPEHSAALAYMIQSCQDTLHELDNATAQYREATDDRNAAIGPIRTQLRIQWKRIMWSFRGDTLTKYRQKLQTHTDSINLLLNTFLWLVSGTTLRLWANLTRLYFTGLLPVALSKEADLMSRG</sequence>